<protein>
    <recommendedName>
        <fullName evidence="4">U1-C C2H2-type zinc finger domain-containing protein</fullName>
    </recommendedName>
</protein>
<dbReference type="Pfam" id="PF06220">
    <property type="entry name" value="zf-U1"/>
    <property type="match status" value="1"/>
</dbReference>
<reference evidence="5 6" key="1">
    <citation type="journal article" date="2020" name="IScience">
        <title>Genome Sequencing of the Endangered Kingdonia uniflora (Circaeasteraceae, Ranunculales) Reveals Potential Mechanisms of Evolutionary Specialization.</title>
        <authorList>
            <person name="Sun Y."/>
            <person name="Deng T."/>
            <person name="Zhang A."/>
            <person name="Moore M.J."/>
            <person name="Landis J.B."/>
            <person name="Lin N."/>
            <person name="Zhang H."/>
            <person name="Zhang X."/>
            <person name="Huang J."/>
            <person name="Zhang X."/>
            <person name="Sun H."/>
            <person name="Wang H."/>
        </authorList>
    </citation>
    <scope>NUCLEOTIDE SEQUENCE [LARGE SCALE GENOMIC DNA]</scope>
    <source>
        <strain evidence="5">TB1705</strain>
        <tissue evidence="5">Leaf</tissue>
    </source>
</reference>
<evidence type="ECO:0000313" key="6">
    <source>
        <dbReference type="Proteomes" id="UP000541444"/>
    </source>
</evidence>
<dbReference type="PANTHER" id="PTHR16465">
    <property type="entry name" value="NUCLEASE-RELATED"/>
    <property type="match status" value="1"/>
</dbReference>
<keyword evidence="6" id="KW-1185">Reference proteome</keyword>
<dbReference type="InterPro" id="IPR013085">
    <property type="entry name" value="U1-CZ_Znf_C2H2"/>
</dbReference>
<dbReference type="Proteomes" id="UP000541444">
    <property type="component" value="Unassembled WGS sequence"/>
</dbReference>
<evidence type="ECO:0000256" key="1">
    <source>
        <dbReference type="ARBA" id="ARBA00022723"/>
    </source>
</evidence>
<dbReference type="EMBL" id="JACGCM010001329">
    <property type="protein sequence ID" value="KAF6156484.1"/>
    <property type="molecule type" value="Genomic_DNA"/>
</dbReference>
<evidence type="ECO:0000256" key="3">
    <source>
        <dbReference type="ARBA" id="ARBA00022833"/>
    </source>
</evidence>
<dbReference type="AlphaFoldDB" id="A0A7J7MNS7"/>
<dbReference type="GO" id="GO:0008270">
    <property type="term" value="F:zinc ion binding"/>
    <property type="evidence" value="ECO:0007669"/>
    <property type="project" value="UniProtKB-KW"/>
</dbReference>
<evidence type="ECO:0000256" key="2">
    <source>
        <dbReference type="ARBA" id="ARBA00022771"/>
    </source>
</evidence>
<dbReference type="PANTHER" id="PTHR16465:SF0">
    <property type="entry name" value="ZINC FINGER MATRIN-TYPE PROTEIN 5"/>
    <property type="match status" value="1"/>
</dbReference>
<gene>
    <name evidence="5" type="ORF">GIB67_011285</name>
</gene>
<keyword evidence="1" id="KW-0479">Metal-binding</keyword>
<accession>A0A7J7MNS7</accession>
<keyword evidence="2" id="KW-0863">Zinc-finger</keyword>
<evidence type="ECO:0000313" key="5">
    <source>
        <dbReference type="EMBL" id="KAF6156484.1"/>
    </source>
</evidence>
<organism evidence="5 6">
    <name type="scientific">Kingdonia uniflora</name>
    <dbReference type="NCBI Taxonomy" id="39325"/>
    <lineage>
        <taxon>Eukaryota</taxon>
        <taxon>Viridiplantae</taxon>
        <taxon>Streptophyta</taxon>
        <taxon>Embryophyta</taxon>
        <taxon>Tracheophyta</taxon>
        <taxon>Spermatophyta</taxon>
        <taxon>Magnoliopsida</taxon>
        <taxon>Ranunculales</taxon>
        <taxon>Circaeasteraceae</taxon>
        <taxon>Kingdonia</taxon>
    </lineage>
</organism>
<comment type="caution">
    <text evidence="5">The sequence shown here is derived from an EMBL/GenBank/DDBJ whole genome shotgun (WGS) entry which is preliminary data.</text>
</comment>
<dbReference type="SUPFAM" id="SSF57667">
    <property type="entry name" value="beta-beta-alpha zinc fingers"/>
    <property type="match status" value="1"/>
</dbReference>
<proteinExistence type="predicted"/>
<name>A0A7J7MNS7_9MAGN</name>
<keyword evidence="3" id="KW-0862">Zinc</keyword>
<dbReference type="Gene3D" id="3.30.160.60">
    <property type="entry name" value="Classic Zinc Finger"/>
    <property type="match status" value="1"/>
</dbReference>
<dbReference type="GO" id="GO:0005689">
    <property type="term" value="C:U12-type spliceosomal complex"/>
    <property type="evidence" value="ECO:0007669"/>
    <property type="project" value="TreeGrafter"/>
</dbReference>
<feature type="domain" description="U1-C C2H2-type zinc finger" evidence="4">
    <location>
        <begin position="5"/>
        <end position="39"/>
    </location>
</feature>
<evidence type="ECO:0000259" key="4">
    <source>
        <dbReference type="Pfam" id="PF06220"/>
    </source>
</evidence>
<sequence>MPLAKYHCDYCNKEFQDTSFNRRRHLQGVQHQRAKAQWYDSFKEPNQSQSQSLGKGICNHFVRKFGDSCRYYHPKQNTQMPTTEGIIENVAESVQSPIITANQLIGDVSRDGMKISLGNLPPSLRPPSDGGYPSLPFVNWG</sequence>
<dbReference type="InterPro" id="IPR036236">
    <property type="entry name" value="Znf_C2H2_sf"/>
</dbReference>
<dbReference type="OrthoDB" id="2417221at2759"/>